<evidence type="ECO:0000256" key="1">
    <source>
        <dbReference type="ARBA" id="ARBA00004377"/>
    </source>
</evidence>
<keyword evidence="12" id="KW-1185">Reference proteome</keyword>
<dbReference type="GO" id="GO:0043022">
    <property type="term" value="F:ribosome binding"/>
    <property type="evidence" value="ECO:0007669"/>
    <property type="project" value="InterPro"/>
</dbReference>
<dbReference type="InterPro" id="IPR010279">
    <property type="entry name" value="YqjD/ElaB"/>
</dbReference>
<dbReference type="Pfam" id="PF05957">
    <property type="entry name" value="DUF883"/>
    <property type="match status" value="1"/>
</dbReference>
<evidence type="ECO:0000256" key="5">
    <source>
        <dbReference type="ARBA" id="ARBA00022692"/>
    </source>
</evidence>
<dbReference type="RefSeq" id="WP_064543245.1">
    <property type="nucleotide sequence ID" value="NZ_LXEU01000025.1"/>
</dbReference>
<evidence type="ECO:0000259" key="9">
    <source>
        <dbReference type="Pfam" id="PF05957"/>
    </source>
</evidence>
<evidence type="ECO:0000259" key="10">
    <source>
        <dbReference type="Pfam" id="PF19029"/>
    </source>
</evidence>
<evidence type="ECO:0000313" key="11">
    <source>
        <dbReference type="EMBL" id="OAT55317.1"/>
    </source>
</evidence>
<dbReference type="PATRIC" id="fig|1354264.4.peg.1202"/>
<dbReference type="GO" id="GO:0005886">
    <property type="term" value="C:plasma membrane"/>
    <property type="evidence" value="ECO:0007669"/>
    <property type="project" value="UniProtKB-SubCell"/>
</dbReference>
<dbReference type="EMBL" id="LXEU01000025">
    <property type="protein sequence ID" value="OAT55317.1"/>
    <property type="molecule type" value="Genomic_DNA"/>
</dbReference>
<dbReference type="Proteomes" id="UP000078386">
    <property type="component" value="Unassembled WGS sequence"/>
</dbReference>
<protein>
    <submittedName>
        <fullName evidence="11">Membrane protein</fullName>
    </submittedName>
</protein>
<dbReference type="PANTHER" id="PTHR35893:SF4">
    <property type="entry name" value="INNER MEMBRANE PROTEIN"/>
    <property type="match status" value="1"/>
</dbReference>
<gene>
    <name evidence="11" type="ORF">M989_01157</name>
</gene>
<dbReference type="Pfam" id="PF19029">
    <property type="entry name" value="DUF883_C"/>
    <property type="match status" value="1"/>
</dbReference>
<reference evidence="11 12" key="1">
    <citation type="submission" date="2016-04" db="EMBL/GenBank/DDBJ databases">
        <title>ATOL: Assembling a taxonomically balanced genome-scale reconstruction of the evolutionary history of the Enterobacteriaceae.</title>
        <authorList>
            <person name="Plunkett G.III."/>
            <person name="Neeno-Eckwall E.C."/>
            <person name="Glasner J.D."/>
            <person name="Perna N.T."/>
        </authorList>
    </citation>
    <scope>NUCLEOTIDE SEQUENCE [LARGE SCALE GENOMIC DNA]</scope>
    <source>
        <strain evidence="11 12">ATCC 51603</strain>
    </source>
</reference>
<keyword evidence="6" id="KW-1133">Transmembrane helix</keyword>
<organism evidence="11 12">
    <name type="scientific">Kluyvera georgiana ATCC 51603</name>
    <dbReference type="NCBI Taxonomy" id="1354264"/>
    <lineage>
        <taxon>Bacteria</taxon>
        <taxon>Pseudomonadati</taxon>
        <taxon>Pseudomonadota</taxon>
        <taxon>Gammaproteobacteria</taxon>
        <taxon>Enterobacterales</taxon>
        <taxon>Enterobacteriaceae</taxon>
        <taxon>Kluyvera</taxon>
    </lineage>
</organism>
<feature type="domain" description="DUF883" evidence="9">
    <location>
        <begin position="15"/>
        <end position="63"/>
    </location>
</feature>
<comment type="caution">
    <text evidence="11">The sequence shown here is derived from an EMBL/GenBank/DDBJ whole genome shotgun (WGS) entry which is preliminary data.</text>
</comment>
<keyword evidence="5" id="KW-0812">Transmembrane</keyword>
<dbReference type="InterPro" id="IPR043604">
    <property type="entry name" value="DUF883_N"/>
</dbReference>
<dbReference type="NCBIfam" id="NF007523">
    <property type="entry name" value="PRK10132.1"/>
    <property type="match status" value="1"/>
</dbReference>
<evidence type="ECO:0000256" key="2">
    <source>
        <dbReference type="ARBA" id="ARBA00010423"/>
    </source>
</evidence>
<dbReference type="InterPro" id="IPR043605">
    <property type="entry name" value="DUF883_C"/>
</dbReference>
<evidence type="ECO:0000256" key="8">
    <source>
        <dbReference type="SAM" id="Coils"/>
    </source>
</evidence>
<keyword evidence="8" id="KW-0175">Coiled coil</keyword>
<evidence type="ECO:0000313" key="12">
    <source>
        <dbReference type="Proteomes" id="UP000078386"/>
    </source>
</evidence>
<comment type="subcellular location">
    <subcellularLocation>
        <location evidence="1">Cell inner membrane</location>
        <topology evidence="1">Single-pass membrane protein</topology>
    </subcellularLocation>
</comment>
<sequence length="108" mass="11996">MPKLFNRNEAEDEAQDIHNDVSQLADSLEDILKSWASENKDEVETARRKAKALLSETRARIHGRSRLQQSACDVADTADSYVRDKPWQSVSAAAAVGIFIGVLLGSRR</sequence>
<keyword evidence="4" id="KW-0997">Cell inner membrane</keyword>
<proteinExistence type="inferred from homology"/>
<evidence type="ECO:0000256" key="7">
    <source>
        <dbReference type="ARBA" id="ARBA00023136"/>
    </source>
</evidence>
<accession>A0A1B7K562</accession>
<evidence type="ECO:0000256" key="3">
    <source>
        <dbReference type="ARBA" id="ARBA00022475"/>
    </source>
</evidence>
<keyword evidence="7" id="KW-0472">Membrane</keyword>
<keyword evidence="3" id="KW-1003">Cell membrane</keyword>
<evidence type="ECO:0000256" key="4">
    <source>
        <dbReference type="ARBA" id="ARBA00022519"/>
    </source>
</evidence>
<dbReference type="PANTHER" id="PTHR35893">
    <property type="entry name" value="INNER MEMBRANE PROTEIN-RELATED"/>
    <property type="match status" value="1"/>
</dbReference>
<dbReference type="AlphaFoldDB" id="A0A1B7K562"/>
<feature type="coiled-coil region" evidence="8">
    <location>
        <begin position="7"/>
        <end position="60"/>
    </location>
</feature>
<name>A0A1B7K562_9ENTR</name>
<feature type="domain" description="DUF883" evidence="10">
    <location>
        <begin position="78"/>
        <end position="107"/>
    </location>
</feature>
<comment type="similarity">
    <text evidence="2">Belongs to the ElaB/YgaM/YqjD family.</text>
</comment>
<evidence type="ECO:0000256" key="6">
    <source>
        <dbReference type="ARBA" id="ARBA00022989"/>
    </source>
</evidence>